<dbReference type="PATRIC" id="fig|1348334.3.peg.4072"/>
<accession>U7QFI6</accession>
<organism evidence="1 2">
    <name type="scientific">Lyngbya aestuarii BL J</name>
    <dbReference type="NCBI Taxonomy" id="1348334"/>
    <lineage>
        <taxon>Bacteria</taxon>
        <taxon>Bacillati</taxon>
        <taxon>Cyanobacteriota</taxon>
        <taxon>Cyanophyceae</taxon>
        <taxon>Oscillatoriophycideae</taxon>
        <taxon>Oscillatoriales</taxon>
        <taxon>Microcoleaceae</taxon>
        <taxon>Lyngbya</taxon>
    </lineage>
</organism>
<comment type="caution">
    <text evidence="1">The sequence shown here is derived from an EMBL/GenBank/DDBJ whole genome shotgun (WGS) entry which is preliminary data.</text>
</comment>
<dbReference type="RefSeq" id="WP_023067961.1">
    <property type="nucleotide sequence ID" value="NZ_AUZM01000048.1"/>
</dbReference>
<name>U7QFI6_9CYAN</name>
<dbReference type="OrthoDB" id="424745at2"/>
<proteinExistence type="predicted"/>
<evidence type="ECO:0000313" key="2">
    <source>
        <dbReference type="Proteomes" id="UP000017127"/>
    </source>
</evidence>
<dbReference type="EMBL" id="AUZM01000048">
    <property type="protein sequence ID" value="ERT05845.1"/>
    <property type="molecule type" value="Genomic_DNA"/>
</dbReference>
<reference evidence="1 2" key="1">
    <citation type="journal article" date="2013" name="Front. Microbiol.">
        <title>Comparative genomic analyses of the cyanobacterium, Lyngbya aestuarii BL J, a powerful hydrogen producer.</title>
        <authorList>
            <person name="Kothari A."/>
            <person name="Vaughn M."/>
            <person name="Garcia-Pichel F."/>
        </authorList>
    </citation>
    <scope>NUCLEOTIDE SEQUENCE [LARGE SCALE GENOMIC DNA]</scope>
    <source>
        <strain evidence="1 2">BL J</strain>
    </source>
</reference>
<dbReference type="AlphaFoldDB" id="U7QFI6"/>
<gene>
    <name evidence="1" type="ORF">M595_4212</name>
</gene>
<protein>
    <submittedName>
        <fullName evidence="1">Uncharacterized protein</fullName>
    </submittedName>
</protein>
<dbReference type="Proteomes" id="UP000017127">
    <property type="component" value="Unassembled WGS sequence"/>
</dbReference>
<keyword evidence="2" id="KW-1185">Reference proteome</keyword>
<sequence>MKYFFLTDGWTVGRVWGVGGLWDEAAHRRSPEILRLNLCLCDKNEKMWLHRVEDGVLMLEVKPSDLGDHHHSGRSIGQVILTRLITADQVLDRLCKASAQCQRIETALISPDGEY</sequence>
<evidence type="ECO:0000313" key="1">
    <source>
        <dbReference type="EMBL" id="ERT05845.1"/>
    </source>
</evidence>